<feature type="transmembrane region" description="Helical" evidence="7">
    <location>
        <begin position="98"/>
        <end position="121"/>
    </location>
</feature>
<evidence type="ECO:0000256" key="2">
    <source>
        <dbReference type="ARBA" id="ARBA00008929"/>
    </source>
</evidence>
<feature type="transmembrane region" description="Helical" evidence="7">
    <location>
        <begin position="20"/>
        <end position="45"/>
    </location>
</feature>
<protein>
    <submittedName>
        <fullName evidence="8">Oxidoreductase</fullName>
    </submittedName>
    <submittedName>
        <fullName evidence="9">Polysulfide reductase NrfD</fullName>
    </submittedName>
</protein>
<accession>A0A6V8MWV2</accession>
<feature type="transmembrane region" description="Helical" evidence="7">
    <location>
        <begin position="307"/>
        <end position="328"/>
    </location>
</feature>
<proteinExistence type="inferred from homology"/>
<evidence type="ECO:0000313" key="8">
    <source>
        <dbReference type="EMBL" id="GFO64572.1"/>
    </source>
</evidence>
<reference evidence="8" key="2">
    <citation type="journal article" date="2021" name="Int. J. Syst. Evol. Microbiol.">
        <title>Geomonas silvestris sp. nov., Geomonas paludis sp. nov. and Geomonas limicola sp. nov., isolated from terrestrial environments, and emended description of the genus Geomonas.</title>
        <authorList>
            <person name="Itoh H."/>
            <person name="Xu Z."/>
            <person name="Masuda Y."/>
            <person name="Ushijima N."/>
            <person name="Hayakawa C."/>
            <person name="Shiratori Y."/>
            <person name="Senoo K."/>
        </authorList>
    </citation>
    <scope>NUCLEOTIDE SEQUENCE</scope>
    <source>
        <strain evidence="8">Red736</strain>
    </source>
</reference>
<dbReference type="Pfam" id="PF03916">
    <property type="entry name" value="NrfD"/>
    <property type="match status" value="1"/>
</dbReference>
<feature type="transmembrane region" description="Helical" evidence="7">
    <location>
        <begin position="57"/>
        <end position="78"/>
    </location>
</feature>
<name>A0A6V8MWV2_9BACT</name>
<feature type="transmembrane region" description="Helical" evidence="7">
    <location>
        <begin position="174"/>
        <end position="194"/>
    </location>
</feature>
<dbReference type="RefSeq" id="WP_183347783.1">
    <property type="nucleotide sequence ID" value="NZ_BLXY01000004.1"/>
</dbReference>
<feature type="transmembrane region" description="Helical" evidence="7">
    <location>
        <begin position="340"/>
        <end position="366"/>
    </location>
</feature>
<keyword evidence="4 7" id="KW-0812">Transmembrane</keyword>
<organism evidence="8 10">
    <name type="scientific">Geomonas paludis</name>
    <dbReference type="NCBI Taxonomy" id="2740185"/>
    <lineage>
        <taxon>Bacteria</taxon>
        <taxon>Pseudomonadati</taxon>
        <taxon>Thermodesulfobacteriota</taxon>
        <taxon>Desulfuromonadia</taxon>
        <taxon>Geobacterales</taxon>
        <taxon>Geobacteraceae</taxon>
        <taxon>Geomonas</taxon>
    </lineage>
</organism>
<dbReference type="Proteomes" id="UP000568888">
    <property type="component" value="Unassembled WGS sequence"/>
</dbReference>
<dbReference type="InterPro" id="IPR052049">
    <property type="entry name" value="Electron_transfer_protein"/>
</dbReference>
<feature type="transmembrane region" description="Helical" evidence="7">
    <location>
        <begin position="268"/>
        <end position="287"/>
    </location>
</feature>
<feature type="transmembrane region" description="Helical" evidence="7">
    <location>
        <begin position="386"/>
        <end position="404"/>
    </location>
</feature>
<evidence type="ECO:0000256" key="5">
    <source>
        <dbReference type="ARBA" id="ARBA00022989"/>
    </source>
</evidence>
<sequence>MVHGEAWTIKEFFTYPNEYIYWTIQIVMYPFMTGLVAGAFVLSSLYHVFGVKQLKEIARFSLVFSFALLPVAMLPLMMHLQQPLRGIEVMLTPHFTSAIAAFGIVFSTYGMIVASELWFVFRKHFVETALALKSIEGRNALQQGQYLLFSVLTLGAWDISHEALEADERAVKKLAAAGIPVACFLHGYAGFIFGSVKANALWMTPLMPVIFICSAVVSGIALCILTYILTMEIRKQLSRRRRLAHPELPSMEELKSAEAHVVAMTSRYLLMFMVAAITLELLDLIFRGYTAVKSWDILRSVIYERDFVNIFVVQYGLGNLVPFVLFLIPGLTIRRAMVGTVLVLLGVFMMRWNVVIGGQAFSSSFSGFMHYVLPLWPDNMETLKEGLVGALIVAGVPFCLFYLLNKVMPVFKETH</sequence>
<dbReference type="Proteomes" id="UP000831485">
    <property type="component" value="Chromosome"/>
</dbReference>
<keyword evidence="5 7" id="KW-1133">Transmembrane helix</keyword>
<evidence type="ECO:0000256" key="7">
    <source>
        <dbReference type="SAM" id="Phobius"/>
    </source>
</evidence>
<keyword evidence="6 7" id="KW-0472">Membrane</keyword>
<comment type="similarity">
    <text evidence="2">Belongs to the NrfD family.</text>
</comment>
<comment type="subcellular location">
    <subcellularLocation>
        <location evidence="1">Cell membrane</location>
        <topology evidence="1">Multi-pass membrane protein</topology>
    </subcellularLocation>
</comment>
<dbReference type="PANTHER" id="PTHR34856:SF2">
    <property type="entry name" value="PROTEIN NRFD"/>
    <property type="match status" value="1"/>
</dbReference>
<dbReference type="InterPro" id="IPR005614">
    <property type="entry name" value="NrfD-like"/>
</dbReference>
<dbReference type="AlphaFoldDB" id="A0A6V8MWV2"/>
<reference evidence="10" key="1">
    <citation type="submission" date="2020-06" db="EMBL/GenBank/DDBJ databases">
        <title>Draft genomic sequecing of Geomonas sp. Red736.</title>
        <authorList>
            <person name="Itoh H."/>
            <person name="Xu Z.X."/>
            <person name="Ushijima N."/>
            <person name="Masuda Y."/>
            <person name="Shiratori Y."/>
            <person name="Senoo K."/>
        </authorList>
    </citation>
    <scope>NUCLEOTIDE SEQUENCE [LARGE SCALE GENOMIC DNA]</scope>
    <source>
        <strain evidence="10">Red736</strain>
    </source>
</reference>
<evidence type="ECO:0000313" key="9">
    <source>
        <dbReference type="EMBL" id="UPU34973.1"/>
    </source>
</evidence>
<feature type="transmembrane region" description="Helical" evidence="7">
    <location>
        <begin position="206"/>
        <end position="230"/>
    </location>
</feature>
<evidence type="ECO:0000313" key="11">
    <source>
        <dbReference type="Proteomes" id="UP000831485"/>
    </source>
</evidence>
<reference evidence="9" key="3">
    <citation type="submission" date="2022-04" db="EMBL/GenBank/DDBJ databases">
        <authorList>
            <person name="Liu G."/>
        </authorList>
    </citation>
    <scope>NUCLEOTIDE SEQUENCE</scope>
    <source>
        <strain evidence="9">RG22</strain>
    </source>
</reference>
<evidence type="ECO:0000256" key="6">
    <source>
        <dbReference type="ARBA" id="ARBA00023136"/>
    </source>
</evidence>
<dbReference type="PANTHER" id="PTHR34856">
    <property type="entry name" value="PROTEIN NRFD"/>
    <property type="match status" value="1"/>
</dbReference>
<dbReference type="GO" id="GO:0005886">
    <property type="term" value="C:plasma membrane"/>
    <property type="evidence" value="ECO:0007669"/>
    <property type="project" value="UniProtKB-SubCell"/>
</dbReference>
<evidence type="ECO:0000313" key="10">
    <source>
        <dbReference type="Proteomes" id="UP000568888"/>
    </source>
</evidence>
<evidence type="ECO:0000256" key="1">
    <source>
        <dbReference type="ARBA" id="ARBA00004651"/>
    </source>
</evidence>
<dbReference type="Gene3D" id="1.20.1630.10">
    <property type="entry name" value="Formate dehydrogenase/DMSO reductase domain"/>
    <property type="match status" value="1"/>
</dbReference>
<evidence type="ECO:0000256" key="4">
    <source>
        <dbReference type="ARBA" id="ARBA00022692"/>
    </source>
</evidence>
<keyword evidence="11" id="KW-1185">Reference proteome</keyword>
<gene>
    <name evidence="9" type="primary">nrfD</name>
    <name evidence="8" type="ORF">GMPD_24910</name>
    <name evidence="9" type="ORF">M1B72_16165</name>
</gene>
<keyword evidence="3" id="KW-1003">Cell membrane</keyword>
<dbReference type="EMBL" id="BLXY01000004">
    <property type="protein sequence ID" value="GFO64572.1"/>
    <property type="molecule type" value="Genomic_DNA"/>
</dbReference>
<evidence type="ECO:0000256" key="3">
    <source>
        <dbReference type="ARBA" id="ARBA00022475"/>
    </source>
</evidence>
<dbReference type="EMBL" id="CP096574">
    <property type="protein sequence ID" value="UPU34973.1"/>
    <property type="molecule type" value="Genomic_DNA"/>
</dbReference>